<evidence type="ECO:0000313" key="9">
    <source>
        <dbReference type="EMBL" id="EMS23450.1"/>
    </source>
</evidence>
<feature type="zinc finger region" description="TRAF-type" evidence="4">
    <location>
        <begin position="132"/>
        <end position="174"/>
    </location>
</feature>
<keyword evidence="2 4" id="KW-0863">Zinc-finger</keyword>
<dbReference type="HOGENOM" id="CLU_073400_0_0_1"/>
<dbReference type="InterPro" id="IPR001293">
    <property type="entry name" value="Znf_TRAF"/>
</dbReference>
<evidence type="ECO:0000259" key="8">
    <source>
        <dbReference type="PROSITE" id="PS50145"/>
    </source>
</evidence>
<dbReference type="SUPFAM" id="SSF57850">
    <property type="entry name" value="RING/U-box"/>
    <property type="match status" value="1"/>
</dbReference>
<dbReference type="PROSITE" id="PS50145">
    <property type="entry name" value="ZF_TRAF"/>
    <property type="match status" value="1"/>
</dbReference>
<accession>M7X021</accession>
<protein>
    <submittedName>
        <fullName evidence="9">TRAF-like zinc finger</fullName>
    </submittedName>
</protein>
<feature type="region of interest" description="Disordered" evidence="6">
    <location>
        <begin position="273"/>
        <end position="328"/>
    </location>
</feature>
<dbReference type="GO" id="GO:0008270">
    <property type="term" value="F:zinc ion binding"/>
    <property type="evidence" value="ECO:0007669"/>
    <property type="project" value="UniProtKB-KW"/>
</dbReference>
<feature type="domain" description="RING-type" evidence="7">
    <location>
        <begin position="18"/>
        <end position="59"/>
    </location>
</feature>
<keyword evidence="5" id="KW-0175">Coiled coil</keyword>
<proteinExistence type="predicted"/>
<dbReference type="PANTHER" id="PTHR10131">
    <property type="entry name" value="TNF RECEPTOR ASSOCIATED FACTOR"/>
    <property type="match status" value="1"/>
</dbReference>
<keyword evidence="10" id="KW-1185">Reference proteome</keyword>
<feature type="compositionally biased region" description="Low complexity" evidence="6">
    <location>
        <begin position="285"/>
        <end position="314"/>
    </location>
</feature>
<keyword evidence="3 4" id="KW-0862">Zinc</keyword>
<reference evidence="9 10" key="1">
    <citation type="journal article" date="2012" name="Nat. Commun.">
        <title>A multi-omic map of the lipid-producing yeast Rhodosporidium toruloides.</title>
        <authorList>
            <person name="Zhu Z."/>
            <person name="Zhang S."/>
            <person name="Liu H."/>
            <person name="Shen H."/>
            <person name="Lin X."/>
            <person name="Yang F."/>
            <person name="Zhou Y.J."/>
            <person name="Jin G."/>
            <person name="Ye M."/>
            <person name="Zou H."/>
            <person name="Zou H."/>
            <person name="Zhao Z.K."/>
        </authorList>
    </citation>
    <scope>NUCLEOTIDE SEQUENCE [LARGE SCALE GENOMIC DNA]</scope>
    <source>
        <strain evidence="9 10">NP11</strain>
    </source>
</reference>
<dbReference type="SUPFAM" id="SSF49599">
    <property type="entry name" value="TRAF domain-like"/>
    <property type="match status" value="1"/>
</dbReference>
<organism evidence="9 10">
    <name type="scientific">Rhodotorula toruloides (strain NP11)</name>
    <name type="common">Yeast</name>
    <name type="synonym">Rhodosporidium toruloides</name>
    <dbReference type="NCBI Taxonomy" id="1130832"/>
    <lineage>
        <taxon>Eukaryota</taxon>
        <taxon>Fungi</taxon>
        <taxon>Dikarya</taxon>
        <taxon>Basidiomycota</taxon>
        <taxon>Pucciniomycotina</taxon>
        <taxon>Microbotryomycetes</taxon>
        <taxon>Sporidiobolales</taxon>
        <taxon>Sporidiobolaceae</taxon>
        <taxon>Rhodotorula</taxon>
    </lineage>
</organism>
<evidence type="ECO:0000259" key="7">
    <source>
        <dbReference type="PROSITE" id="PS50089"/>
    </source>
</evidence>
<feature type="domain" description="TRAF-type" evidence="8">
    <location>
        <begin position="132"/>
        <end position="174"/>
    </location>
</feature>
<feature type="coiled-coil region" evidence="5">
    <location>
        <begin position="206"/>
        <end position="233"/>
    </location>
</feature>
<evidence type="ECO:0000256" key="6">
    <source>
        <dbReference type="SAM" id="MobiDB-lite"/>
    </source>
</evidence>
<dbReference type="eggNOG" id="KOG0297">
    <property type="taxonomic scope" value="Eukaryota"/>
</dbReference>
<evidence type="ECO:0000256" key="5">
    <source>
        <dbReference type="SAM" id="Coils"/>
    </source>
</evidence>
<evidence type="ECO:0000256" key="2">
    <source>
        <dbReference type="ARBA" id="ARBA00022771"/>
    </source>
</evidence>
<dbReference type="RefSeq" id="XP_016274569.1">
    <property type="nucleotide sequence ID" value="XM_016420842.1"/>
</dbReference>
<dbReference type="OrthoDB" id="941555at2759"/>
<dbReference type="AlphaFoldDB" id="M7X021"/>
<evidence type="ECO:0000256" key="4">
    <source>
        <dbReference type="PROSITE-ProRule" id="PRU00207"/>
    </source>
</evidence>
<evidence type="ECO:0000256" key="3">
    <source>
        <dbReference type="ARBA" id="ARBA00022833"/>
    </source>
</evidence>
<dbReference type="InterPro" id="IPR001841">
    <property type="entry name" value="Znf_RING"/>
</dbReference>
<dbReference type="Proteomes" id="UP000016926">
    <property type="component" value="Unassembled WGS sequence"/>
</dbReference>
<dbReference type="PROSITE" id="PS50089">
    <property type="entry name" value="ZF_RING_2"/>
    <property type="match status" value="1"/>
</dbReference>
<dbReference type="GeneID" id="27371197"/>
<gene>
    <name evidence="9" type="ORF">RHTO_07184</name>
</gene>
<sequence>MGVDKERFTTPLPSHLHCGVCFEISYPAVIVCAQEHHVCQPCYTKIEELACKGKCPLCQQAMIEPVRPSILLRRAVDEYRGVEAFTCRNQARGCYWTGSVADEHNHALQCDFSYISCAFCKAVCIRHKFSEHHNVCPEVMMVCPQGGRHCGAMLNGGMRKRREMQAHLDSECGNWKCRAVETCETRTKRANLAQHEAVCDAGAKLVIRLEKRLVEQQAEISALKSVLAQHQAKVGAFEPTQPASAASTKKEEFLCRSFSAAFEESLAKIKAASTRSKDLNKRKASSSGESSSNSASSSGGSTSASSSRSNNSSSATPDAKRLRRSNSG</sequence>
<dbReference type="Gene3D" id="3.30.40.10">
    <property type="entry name" value="Zinc/RING finger domain, C3HC4 (zinc finger)"/>
    <property type="match status" value="3"/>
</dbReference>
<dbReference type="EMBL" id="KB722647">
    <property type="protein sequence ID" value="EMS23450.1"/>
    <property type="molecule type" value="Genomic_DNA"/>
</dbReference>
<name>M7X021_RHOT1</name>
<dbReference type="InterPro" id="IPR013083">
    <property type="entry name" value="Znf_RING/FYVE/PHD"/>
</dbReference>
<evidence type="ECO:0000256" key="1">
    <source>
        <dbReference type="ARBA" id="ARBA00022723"/>
    </source>
</evidence>
<evidence type="ECO:0000313" key="10">
    <source>
        <dbReference type="Proteomes" id="UP000016926"/>
    </source>
</evidence>
<keyword evidence="1 4" id="KW-0479">Metal-binding</keyword>